<proteinExistence type="inferred from homology"/>
<dbReference type="Pfam" id="PF13657">
    <property type="entry name" value="Couple_hipA"/>
    <property type="match status" value="1"/>
</dbReference>
<evidence type="ECO:0000313" key="6">
    <source>
        <dbReference type="EMBL" id="MFF0455567.1"/>
    </source>
</evidence>
<sequence length="410" mass="44845">MIEGRTLLVQLQQPDASWVDVGYLHHSENRNWFEFADQYWNLAARPVVGQVFEEHGRHWRPTAHVALPRWFGHLLPEGRVREIVARAATSSGRDEYKLLARLGADDLPGAIRTLDLDSHPLGVAPKVSDGGDIESEDPILKFSLAGVQLKFSVFGDEKALTVPAKGKAGNVILKFPDSRPGFSGVPESELGSLKLAEKSGIASASGFLVRPETVSGLGEYSAGVRSRALAVHRFDRRPDDKRVHMEELAQILDISTAKVDAKYRSANFETVAVVMAALAGTAVVGEVIDRIVLNVLIGNGDAHLKNWAVLYPNGRTPTLAPAYDLVPTILYLPGDNLGMNLGGTKNFSDVTVRSFDRIGARTGYGVRNSRQRAGDAVERIMENFSIMEDYVTGEAMSRLKRYQQGLGIFA</sequence>
<dbReference type="Pfam" id="PF07804">
    <property type="entry name" value="HipA_C"/>
    <property type="match status" value="1"/>
</dbReference>
<dbReference type="InterPro" id="IPR017508">
    <property type="entry name" value="HipA_N1"/>
</dbReference>
<dbReference type="RefSeq" id="WP_387252451.1">
    <property type="nucleotide sequence ID" value="NZ_JBIALX010000007.1"/>
</dbReference>
<name>A0ABW6NLH3_9NOCA</name>
<feature type="domain" description="HipA N-terminal subdomain 1" evidence="5">
    <location>
        <begin position="20"/>
        <end position="112"/>
    </location>
</feature>
<dbReference type="Proteomes" id="UP001601521">
    <property type="component" value="Unassembled WGS sequence"/>
</dbReference>
<evidence type="ECO:0000313" key="7">
    <source>
        <dbReference type="Proteomes" id="UP001601521"/>
    </source>
</evidence>
<dbReference type="Gene3D" id="1.10.1070.20">
    <property type="match status" value="1"/>
</dbReference>
<organism evidence="6 7">
    <name type="scientific">Nocardia africana</name>
    <dbReference type="NCBI Taxonomy" id="134964"/>
    <lineage>
        <taxon>Bacteria</taxon>
        <taxon>Bacillati</taxon>
        <taxon>Actinomycetota</taxon>
        <taxon>Actinomycetes</taxon>
        <taxon>Mycobacteriales</taxon>
        <taxon>Nocardiaceae</taxon>
        <taxon>Nocardia</taxon>
    </lineage>
</organism>
<dbReference type="EMBL" id="JBIALX010000007">
    <property type="protein sequence ID" value="MFF0455567.1"/>
    <property type="molecule type" value="Genomic_DNA"/>
</dbReference>
<dbReference type="InterPro" id="IPR012893">
    <property type="entry name" value="HipA-like_C"/>
</dbReference>
<evidence type="ECO:0000259" key="5">
    <source>
        <dbReference type="Pfam" id="PF13657"/>
    </source>
</evidence>
<evidence type="ECO:0000256" key="3">
    <source>
        <dbReference type="ARBA" id="ARBA00022777"/>
    </source>
</evidence>
<dbReference type="PANTHER" id="PTHR37419:SF1">
    <property type="entry name" value="SERINE_THREONINE-PROTEIN KINASE TOXIN HIPA"/>
    <property type="match status" value="1"/>
</dbReference>
<feature type="domain" description="HipA-like C-terminal" evidence="4">
    <location>
        <begin position="142"/>
        <end position="382"/>
    </location>
</feature>
<keyword evidence="7" id="KW-1185">Reference proteome</keyword>
<reference evidence="6 7" key="1">
    <citation type="submission" date="2024-10" db="EMBL/GenBank/DDBJ databases">
        <title>The Natural Products Discovery Center: Release of the First 8490 Sequenced Strains for Exploring Actinobacteria Biosynthetic Diversity.</title>
        <authorList>
            <person name="Kalkreuter E."/>
            <person name="Kautsar S.A."/>
            <person name="Yang D."/>
            <person name="Bader C.D."/>
            <person name="Teijaro C.N."/>
            <person name="Fluegel L."/>
            <person name="Davis C.M."/>
            <person name="Simpson J.R."/>
            <person name="Lauterbach L."/>
            <person name="Steele A.D."/>
            <person name="Gui C."/>
            <person name="Meng S."/>
            <person name="Li G."/>
            <person name="Viehrig K."/>
            <person name="Ye F."/>
            <person name="Su P."/>
            <person name="Kiefer A.F."/>
            <person name="Nichols A."/>
            <person name="Cepeda A.J."/>
            <person name="Yan W."/>
            <person name="Fan B."/>
            <person name="Jiang Y."/>
            <person name="Adhikari A."/>
            <person name="Zheng C.-J."/>
            <person name="Schuster L."/>
            <person name="Cowan T.M."/>
            <person name="Smanski M.J."/>
            <person name="Chevrette M.G."/>
            <person name="De Carvalho L.P.S."/>
            <person name="Shen B."/>
        </authorList>
    </citation>
    <scope>NUCLEOTIDE SEQUENCE [LARGE SCALE GENOMIC DNA]</scope>
    <source>
        <strain evidence="6 7">NPDC004550</strain>
    </source>
</reference>
<dbReference type="InterPro" id="IPR052028">
    <property type="entry name" value="HipA_Ser/Thr_kinase"/>
</dbReference>
<evidence type="ECO:0000256" key="1">
    <source>
        <dbReference type="ARBA" id="ARBA00010164"/>
    </source>
</evidence>
<evidence type="ECO:0000256" key="2">
    <source>
        <dbReference type="ARBA" id="ARBA00022679"/>
    </source>
</evidence>
<evidence type="ECO:0000259" key="4">
    <source>
        <dbReference type="Pfam" id="PF07804"/>
    </source>
</evidence>
<dbReference type="NCBIfam" id="TIGR03071">
    <property type="entry name" value="couple_hipA"/>
    <property type="match status" value="1"/>
</dbReference>
<keyword evidence="3" id="KW-0418">Kinase</keyword>
<accession>A0ABW6NLH3</accession>
<comment type="caution">
    <text evidence="6">The sequence shown here is derived from an EMBL/GenBank/DDBJ whole genome shotgun (WGS) entry which is preliminary data.</text>
</comment>
<protein>
    <submittedName>
        <fullName evidence="6">Type II toxin-antitoxin system HipA family toxin</fullName>
    </submittedName>
</protein>
<keyword evidence="2" id="KW-0808">Transferase</keyword>
<dbReference type="PANTHER" id="PTHR37419">
    <property type="entry name" value="SERINE/THREONINE-PROTEIN KINASE TOXIN HIPA"/>
    <property type="match status" value="1"/>
</dbReference>
<gene>
    <name evidence="6" type="ORF">ACFYTH_19565</name>
</gene>
<comment type="similarity">
    <text evidence="1">Belongs to the HipA Ser/Thr kinase family.</text>
</comment>